<name>A0ABT9YZV8_9BACI</name>
<dbReference type="EMBL" id="JAUSTZ010000003">
    <property type="protein sequence ID" value="MDQ0225534.1"/>
    <property type="molecule type" value="Genomic_DNA"/>
</dbReference>
<keyword evidence="3" id="KW-1185">Reference proteome</keyword>
<protein>
    <recommendedName>
        <fullName evidence="4">Spore germination protein</fullName>
    </recommendedName>
</protein>
<evidence type="ECO:0000313" key="3">
    <source>
        <dbReference type="Proteomes" id="UP001232245"/>
    </source>
</evidence>
<reference evidence="2 3" key="1">
    <citation type="submission" date="2023-07" db="EMBL/GenBank/DDBJ databases">
        <title>Genomic Encyclopedia of Type Strains, Phase IV (KMG-IV): sequencing the most valuable type-strain genomes for metagenomic binning, comparative biology and taxonomic classification.</title>
        <authorList>
            <person name="Goeker M."/>
        </authorList>
    </citation>
    <scope>NUCLEOTIDE SEQUENCE [LARGE SCALE GENOMIC DNA]</scope>
    <source>
        <strain evidence="2 3">DSM 17723</strain>
    </source>
</reference>
<evidence type="ECO:0008006" key="4">
    <source>
        <dbReference type="Google" id="ProtNLM"/>
    </source>
</evidence>
<dbReference type="PANTHER" id="PTHR37808:SF1">
    <property type="entry name" value="SPORE GERMINATION PROTEIN-LIKE PROTEIN YDZR"/>
    <property type="match status" value="1"/>
</dbReference>
<evidence type="ECO:0000256" key="1">
    <source>
        <dbReference type="ARBA" id="ARBA00008103"/>
    </source>
</evidence>
<evidence type="ECO:0000313" key="2">
    <source>
        <dbReference type="EMBL" id="MDQ0225534.1"/>
    </source>
</evidence>
<dbReference type="Pfam" id="PF10676">
    <property type="entry name" value="gerPA"/>
    <property type="match status" value="1"/>
</dbReference>
<dbReference type="InterPro" id="IPR019618">
    <property type="entry name" value="Spore_germination_GerPA"/>
</dbReference>
<dbReference type="Proteomes" id="UP001232245">
    <property type="component" value="Unassembled WGS sequence"/>
</dbReference>
<proteinExistence type="inferred from homology"/>
<accession>A0ABT9YZV8</accession>
<dbReference type="RefSeq" id="WP_095302281.1">
    <property type="nucleotide sequence ID" value="NZ_JAUSTZ010000003.1"/>
</dbReference>
<sequence>MPAFVGPVELLSIETTGVFTVGDAFSLSPKSTEKGSFGSGVGNTGDFTESQNLFSITKFDDFDVVDQSKAFNK</sequence>
<comment type="caution">
    <text evidence="2">The sequence shown here is derived from an EMBL/GenBank/DDBJ whole genome shotgun (WGS) entry which is preliminary data.</text>
</comment>
<dbReference type="PANTHER" id="PTHR37808">
    <property type="entry name" value="SPORE GERMINATION PROTEIN-LIKE PROTEIN YDZR-RELATED"/>
    <property type="match status" value="1"/>
</dbReference>
<gene>
    <name evidence="2" type="ORF">J2S02_001878</name>
</gene>
<organism evidence="2 3">
    <name type="scientific">Metabacillus niabensis</name>
    <dbReference type="NCBI Taxonomy" id="324854"/>
    <lineage>
        <taxon>Bacteria</taxon>
        <taxon>Bacillati</taxon>
        <taxon>Bacillota</taxon>
        <taxon>Bacilli</taxon>
        <taxon>Bacillales</taxon>
        <taxon>Bacillaceae</taxon>
        <taxon>Metabacillus</taxon>
    </lineage>
</organism>
<comment type="similarity">
    <text evidence="1">Belongs to the GerPA/GerPF family.</text>
</comment>